<evidence type="ECO:0000256" key="3">
    <source>
        <dbReference type="ARBA" id="ARBA00022833"/>
    </source>
</evidence>
<dbReference type="GO" id="GO:0005634">
    <property type="term" value="C:nucleus"/>
    <property type="evidence" value="ECO:0007669"/>
    <property type="project" value="UniProtKB-ARBA"/>
</dbReference>
<evidence type="ECO:0000256" key="1">
    <source>
        <dbReference type="ARBA" id="ARBA00022723"/>
    </source>
</evidence>
<feature type="domain" description="HIT-type" evidence="5">
    <location>
        <begin position="204"/>
        <end position="236"/>
    </location>
</feature>
<keyword evidence="7" id="KW-1185">Reference proteome</keyword>
<keyword evidence="1" id="KW-0479">Metal-binding</keyword>
<dbReference type="InterPro" id="IPR007529">
    <property type="entry name" value="Znf_HIT"/>
</dbReference>
<reference evidence="6" key="2">
    <citation type="journal article" date="2019" name="IMA Fungus">
        <title>Genome sequencing and comparison of five Tilletia species to identify candidate genes for the detection of regulated species infecting wheat.</title>
        <authorList>
            <person name="Nguyen H.D.T."/>
            <person name="Sultana T."/>
            <person name="Kesanakurti P."/>
            <person name="Hambleton S."/>
        </authorList>
    </citation>
    <scope>NUCLEOTIDE SEQUENCE</scope>
    <source>
        <strain evidence="6">DAOMC 236422</strain>
    </source>
</reference>
<dbReference type="CDD" id="cd21437">
    <property type="entry name" value="zf-HIT_ZNHIT1_like"/>
    <property type="match status" value="1"/>
</dbReference>
<organism evidence="6 7">
    <name type="scientific">Tilletia walkeri</name>
    <dbReference type="NCBI Taxonomy" id="117179"/>
    <lineage>
        <taxon>Eukaryota</taxon>
        <taxon>Fungi</taxon>
        <taxon>Dikarya</taxon>
        <taxon>Basidiomycota</taxon>
        <taxon>Ustilaginomycotina</taxon>
        <taxon>Exobasidiomycetes</taxon>
        <taxon>Tilletiales</taxon>
        <taxon>Tilletiaceae</taxon>
        <taxon>Tilletia</taxon>
    </lineage>
</organism>
<keyword evidence="3" id="KW-0862">Zinc</keyword>
<protein>
    <recommendedName>
        <fullName evidence="5">HIT-type domain-containing protein</fullName>
    </recommendedName>
</protein>
<comment type="caution">
    <text evidence="6">The sequence shown here is derived from an EMBL/GenBank/DDBJ whole genome shotgun (WGS) entry which is preliminary data.</text>
</comment>
<dbReference type="Pfam" id="PF04438">
    <property type="entry name" value="zf-HIT"/>
    <property type="match status" value="1"/>
</dbReference>
<sequence>MNSQASGSRGGKRVFFNSTRHSKRVVQAVKLGRPETIYQKVLSEAEQFEQLSARQRTASEAKRRRTLRKLDELERTNHRDAAGAQAVLSTPVEGKQNLAASLANVLAARREGLGERDKAVGLDLELQAAIESANVLGPGSGSGKKGRISVAKEQWTPAARKILTMKRTFASLVSDATEFPSMHVGPNYFTAQASRPMQASRAVCSICGYWGEYSCVKCGDRYCSRKCGITHESARCDQRA</sequence>
<dbReference type="EMBL" id="LWDG02000126">
    <property type="protein sequence ID" value="KAE8268835.1"/>
    <property type="molecule type" value="Genomic_DNA"/>
</dbReference>
<reference evidence="6" key="1">
    <citation type="submission" date="2016-04" db="EMBL/GenBank/DDBJ databases">
        <authorList>
            <person name="Nguyen H.D."/>
            <person name="Samba Siva P."/>
            <person name="Cullis J."/>
            <person name="Levesque C.A."/>
            <person name="Hambleton S."/>
        </authorList>
    </citation>
    <scope>NUCLEOTIDE SEQUENCE</scope>
    <source>
        <strain evidence="6">DAOMC 236422</strain>
    </source>
</reference>
<dbReference type="PROSITE" id="PS51083">
    <property type="entry name" value="ZF_HIT"/>
    <property type="match status" value="1"/>
</dbReference>
<evidence type="ECO:0000313" key="6">
    <source>
        <dbReference type="EMBL" id="KAE8268835.1"/>
    </source>
</evidence>
<evidence type="ECO:0000313" key="7">
    <source>
        <dbReference type="Proteomes" id="UP000078113"/>
    </source>
</evidence>
<evidence type="ECO:0000259" key="5">
    <source>
        <dbReference type="PROSITE" id="PS51083"/>
    </source>
</evidence>
<proteinExistence type="predicted"/>
<dbReference type="GO" id="GO:0008270">
    <property type="term" value="F:zinc ion binding"/>
    <property type="evidence" value="ECO:0007669"/>
    <property type="project" value="UniProtKB-UniRule"/>
</dbReference>
<dbReference type="AlphaFoldDB" id="A0A8X7NAI5"/>
<evidence type="ECO:0000256" key="4">
    <source>
        <dbReference type="PROSITE-ProRule" id="PRU00453"/>
    </source>
</evidence>
<keyword evidence="2 4" id="KW-0863">Zinc-finger</keyword>
<accession>A0A8X7NAI5</accession>
<evidence type="ECO:0000256" key="2">
    <source>
        <dbReference type="ARBA" id="ARBA00022771"/>
    </source>
</evidence>
<dbReference type="Proteomes" id="UP000078113">
    <property type="component" value="Unassembled WGS sequence"/>
</dbReference>
<dbReference type="PANTHER" id="PTHR13093">
    <property type="entry name" value="ZINC FINGER HIT DOMAIN CONTAINING PROTEIN 1"/>
    <property type="match status" value="1"/>
</dbReference>
<gene>
    <name evidence="6" type="ORF">A4X09_0g3508</name>
</gene>
<dbReference type="GO" id="GO:0006338">
    <property type="term" value="P:chromatin remodeling"/>
    <property type="evidence" value="ECO:0007669"/>
    <property type="project" value="InterPro"/>
</dbReference>
<name>A0A8X7NAI5_9BASI</name>
<dbReference type="InterPro" id="IPR039723">
    <property type="entry name" value="Vps71/ZNHIT1"/>
</dbReference>